<dbReference type="OrthoDB" id="9777604at2"/>
<dbReference type="SUPFAM" id="SSF51735">
    <property type="entry name" value="NAD(P)-binding Rossmann-fold domains"/>
    <property type="match status" value="1"/>
</dbReference>
<keyword evidence="6" id="KW-1185">Reference proteome</keyword>
<dbReference type="InterPro" id="IPR006115">
    <property type="entry name" value="6PGDH_NADP-bd"/>
</dbReference>
<dbReference type="GO" id="GO:0051287">
    <property type="term" value="F:NAD binding"/>
    <property type="evidence" value="ECO:0007669"/>
    <property type="project" value="InterPro"/>
</dbReference>
<dbReference type="PANTHER" id="PTHR22981">
    <property type="entry name" value="3-HYDROXYISOBUTYRATE DEHYDROGENASE-RELATED"/>
    <property type="match status" value="1"/>
</dbReference>
<feature type="domain" description="6-phosphogluconate dehydrogenase NADP-binding" evidence="4">
    <location>
        <begin position="4"/>
        <end position="163"/>
    </location>
</feature>
<dbReference type="InterPro" id="IPR015815">
    <property type="entry name" value="HIBADH-related"/>
</dbReference>
<dbReference type="GO" id="GO:0016616">
    <property type="term" value="F:oxidoreductase activity, acting on the CH-OH group of donors, NAD or NADP as acceptor"/>
    <property type="evidence" value="ECO:0007669"/>
    <property type="project" value="TreeGrafter"/>
</dbReference>
<evidence type="ECO:0000256" key="1">
    <source>
        <dbReference type="ARBA" id="ARBA00023002"/>
    </source>
</evidence>
<evidence type="ECO:0000313" key="6">
    <source>
        <dbReference type="Proteomes" id="UP000675920"/>
    </source>
</evidence>
<dbReference type="PIRSF" id="PIRSF000103">
    <property type="entry name" value="HIBADH"/>
    <property type="match status" value="1"/>
</dbReference>
<feature type="domain" description="3-hydroxyisobutyrate dehydrogenase-like NAD-binding" evidence="5">
    <location>
        <begin position="166"/>
        <end position="265"/>
    </location>
</feature>
<feature type="active site" evidence="3">
    <location>
        <position position="172"/>
    </location>
</feature>
<dbReference type="Pfam" id="PF03446">
    <property type="entry name" value="NAD_binding_2"/>
    <property type="match status" value="1"/>
</dbReference>
<accession>A0A8B6X7V5</accession>
<evidence type="ECO:0000256" key="3">
    <source>
        <dbReference type="PIRSR" id="PIRSR000103-1"/>
    </source>
</evidence>
<evidence type="ECO:0000259" key="4">
    <source>
        <dbReference type="Pfam" id="PF03446"/>
    </source>
</evidence>
<evidence type="ECO:0000256" key="2">
    <source>
        <dbReference type="ARBA" id="ARBA00023027"/>
    </source>
</evidence>
<dbReference type="Gene3D" id="1.10.1040.10">
    <property type="entry name" value="N-(1-d-carboxylethyl)-l-norvaline Dehydrogenase, domain 2"/>
    <property type="match status" value="1"/>
</dbReference>
<keyword evidence="1" id="KW-0560">Oxidoreductase</keyword>
<evidence type="ECO:0000313" key="7">
    <source>
        <dbReference type="RefSeq" id="WP_034411478.1"/>
    </source>
</evidence>
<dbReference type="InterPro" id="IPR013328">
    <property type="entry name" value="6PGD_dom2"/>
</dbReference>
<dbReference type="InterPro" id="IPR029154">
    <property type="entry name" value="HIBADH-like_NADP-bd"/>
</dbReference>
<evidence type="ECO:0000259" key="5">
    <source>
        <dbReference type="Pfam" id="PF14833"/>
    </source>
</evidence>
<dbReference type="SUPFAM" id="SSF48179">
    <property type="entry name" value="6-phosphogluconate dehydrogenase C-terminal domain-like"/>
    <property type="match status" value="1"/>
</dbReference>
<protein>
    <submittedName>
        <fullName evidence="7">NAD(P)-dependent oxidoreductase</fullName>
        <ecNumber evidence="7">1.1.-.-</ecNumber>
    </submittedName>
</protein>
<dbReference type="InterPro" id="IPR036291">
    <property type="entry name" value="NAD(P)-bd_dom_sf"/>
</dbReference>
<organism evidence="6 7">
    <name type="scientific">Derxia gummosa DSM 723</name>
    <dbReference type="NCBI Taxonomy" id="1121388"/>
    <lineage>
        <taxon>Bacteria</taxon>
        <taxon>Pseudomonadati</taxon>
        <taxon>Pseudomonadota</taxon>
        <taxon>Betaproteobacteria</taxon>
        <taxon>Burkholderiales</taxon>
        <taxon>Alcaligenaceae</taxon>
        <taxon>Derxia</taxon>
    </lineage>
</organism>
<keyword evidence="2" id="KW-0520">NAD</keyword>
<sequence>MSRVAVLGTGAMGSRFARGWLAAGHEVAVWNRDAARLAPLIEAGAIAHATPAAAAEGADFVVSMLRDDAASREVWLGAGQGALRGLGVDAVALECSTLSPAWTRELAATFAAAGRRLVDAPVSGSVPQAEARQLVWLVGADATDLARVTPLLRDLGPEVLHAGAPGTGMALKLFVNAMLGVQLFAFGELLGMAEAEGLAPATAAAHFARTLVASPIVNRFGGIVAAGQTPGGFTIELLAKDFGYLALPSGAGPSAVTACAMALRAAVMAGAGGRHPALLGLPAALAAR</sequence>
<name>A0A8B6X7V5_9BURK</name>
<reference evidence="7" key="1">
    <citation type="journal article" date="1995" name="Curr. Opin. Struct. Biol.">
        <title>NAD-binding domains of dehydrogenases.</title>
        <authorList>
            <person name="Lesk A.M."/>
        </authorList>
    </citation>
    <scope>NUCLEOTIDE SEQUENCE</scope>
</reference>
<dbReference type="Proteomes" id="UP000675920">
    <property type="component" value="Unplaced"/>
</dbReference>
<dbReference type="RefSeq" id="WP_034411478.1">
    <property type="nucleotide sequence ID" value="NZ_AXWS01000013.1"/>
</dbReference>
<dbReference type="EC" id="1.1.-.-" evidence="7"/>
<dbReference type="PANTHER" id="PTHR22981:SF80">
    <property type="entry name" value="BLR4309 PROTEIN"/>
    <property type="match status" value="1"/>
</dbReference>
<dbReference type="GO" id="GO:0050661">
    <property type="term" value="F:NADP binding"/>
    <property type="evidence" value="ECO:0007669"/>
    <property type="project" value="InterPro"/>
</dbReference>
<dbReference type="Pfam" id="PF14833">
    <property type="entry name" value="NAD_binding_11"/>
    <property type="match status" value="1"/>
</dbReference>
<proteinExistence type="predicted"/>
<reference evidence="7" key="2">
    <citation type="submission" date="2025-08" db="UniProtKB">
        <authorList>
            <consortium name="RefSeq"/>
        </authorList>
    </citation>
    <scope>IDENTIFICATION</scope>
</reference>
<dbReference type="Gene3D" id="3.40.50.720">
    <property type="entry name" value="NAD(P)-binding Rossmann-like Domain"/>
    <property type="match status" value="1"/>
</dbReference>
<dbReference type="AlphaFoldDB" id="A0A8B6X7V5"/>
<dbReference type="InterPro" id="IPR008927">
    <property type="entry name" value="6-PGluconate_DH-like_C_sf"/>
</dbReference>